<dbReference type="AlphaFoldDB" id="A0A9D4J2M4"/>
<proteinExistence type="predicted"/>
<sequence>MEMILETDGKARMMIILETGWGYNGDNSRDWRGATMLMTGKAEVVTIIEVVVVETDGEGRMEEKGNS</sequence>
<evidence type="ECO:0000313" key="1">
    <source>
        <dbReference type="EMBL" id="KAH3793533.1"/>
    </source>
</evidence>
<reference evidence="1" key="2">
    <citation type="submission" date="2020-11" db="EMBL/GenBank/DDBJ databases">
        <authorList>
            <person name="McCartney M.A."/>
            <person name="Auch B."/>
            <person name="Kono T."/>
            <person name="Mallez S."/>
            <person name="Becker A."/>
            <person name="Gohl D.M."/>
            <person name="Silverstein K.A.T."/>
            <person name="Koren S."/>
            <person name="Bechman K.B."/>
            <person name="Herman A."/>
            <person name="Abrahante J.E."/>
            <person name="Garbe J."/>
        </authorList>
    </citation>
    <scope>NUCLEOTIDE SEQUENCE</scope>
    <source>
        <strain evidence="1">Duluth1</strain>
        <tissue evidence="1">Whole animal</tissue>
    </source>
</reference>
<name>A0A9D4J2M4_DREPO</name>
<dbReference type="EMBL" id="JAIWYP010000007">
    <property type="protein sequence ID" value="KAH3793533.1"/>
    <property type="molecule type" value="Genomic_DNA"/>
</dbReference>
<keyword evidence="2" id="KW-1185">Reference proteome</keyword>
<dbReference type="Proteomes" id="UP000828390">
    <property type="component" value="Unassembled WGS sequence"/>
</dbReference>
<evidence type="ECO:0000313" key="2">
    <source>
        <dbReference type="Proteomes" id="UP000828390"/>
    </source>
</evidence>
<comment type="caution">
    <text evidence="1">The sequence shown here is derived from an EMBL/GenBank/DDBJ whole genome shotgun (WGS) entry which is preliminary data.</text>
</comment>
<accession>A0A9D4J2M4</accession>
<organism evidence="1 2">
    <name type="scientific">Dreissena polymorpha</name>
    <name type="common">Zebra mussel</name>
    <name type="synonym">Mytilus polymorpha</name>
    <dbReference type="NCBI Taxonomy" id="45954"/>
    <lineage>
        <taxon>Eukaryota</taxon>
        <taxon>Metazoa</taxon>
        <taxon>Spiralia</taxon>
        <taxon>Lophotrochozoa</taxon>
        <taxon>Mollusca</taxon>
        <taxon>Bivalvia</taxon>
        <taxon>Autobranchia</taxon>
        <taxon>Heteroconchia</taxon>
        <taxon>Euheterodonta</taxon>
        <taxon>Imparidentia</taxon>
        <taxon>Neoheterodontei</taxon>
        <taxon>Myida</taxon>
        <taxon>Dreissenoidea</taxon>
        <taxon>Dreissenidae</taxon>
        <taxon>Dreissena</taxon>
    </lineage>
</organism>
<reference evidence="1" key="1">
    <citation type="journal article" date="2019" name="bioRxiv">
        <title>The Genome of the Zebra Mussel, Dreissena polymorpha: A Resource for Invasive Species Research.</title>
        <authorList>
            <person name="McCartney M.A."/>
            <person name="Auch B."/>
            <person name="Kono T."/>
            <person name="Mallez S."/>
            <person name="Zhang Y."/>
            <person name="Obille A."/>
            <person name="Becker A."/>
            <person name="Abrahante J.E."/>
            <person name="Garbe J."/>
            <person name="Badalamenti J.P."/>
            <person name="Herman A."/>
            <person name="Mangelson H."/>
            <person name="Liachko I."/>
            <person name="Sullivan S."/>
            <person name="Sone E.D."/>
            <person name="Koren S."/>
            <person name="Silverstein K.A.T."/>
            <person name="Beckman K.B."/>
            <person name="Gohl D.M."/>
        </authorList>
    </citation>
    <scope>NUCLEOTIDE SEQUENCE</scope>
    <source>
        <strain evidence="1">Duluth1</strain>
        <tissue evidence="1">Whole animal</tissue>
    </source>
</reference>
<protein>
    <submittedName>
        <fullName evidence="1">Uncharacterized protein</fullName>
    </submittedName>
</protein>
<gene>
    <name evidence="1" type="ORF">DPMN_147047</name>
</gene>